<evidence type="ECO:0000313" key="2">
    <source>
        <dbReference type="EMBL" id="CAF1124016.1"/>
    </source>
</evidence>
<keyword evidence="4" id="KW-1185">Reference proteome</keyword>
<sequence>MEPDLSSESANWVLPSQPVTFTSALPTYEDNLPHRVNREGVRNYIKSRGTLNIGDWAIEGRRPATPRVTNETNIQERNPLEAPGPKVIGPDALRNYTKNRSSTPNLIYGNLQPPDPHHQLRVKREGRVNYEKNLSTQMKSLFHNYGKMPLPDQRVPHTQGELATNLFYSHQEGRVGPILNNYGGDDDERSPRPVPHVKGFAAENNLQKGYGDSQILEHKADYRPRTADPHVKGEQAQLNYDAGLGRHVDKLLNEYGKLPQSARAVPKVRYGGVDVLEKSQGAGMRKAISQCPPSNRYLERPVPVLP</sequence>
<feature type="region of interest" description="Disordered" evidence="1">
    <location>
        <begin position="283"/>
        <end position="306"/>
    </location>
</feature>
<evidence type="ECO:0000313" key="4">
    <source>
        <dbReference type="Proteomes" id="UP000663828"/>
    </source>
</evidence>
<dbReference type="AlphaFoldDB" id="A0A814QT72"/>
<reference evidence="2" key="1">
    <citation type="submission" date="2021-02" db="EMBL/GenBank/DDBJ databases">
        <authorList>
            <person name="Nowell W R."/>
        </authorList>
    </citation>
    <scope>NUCLEOTIDE SEQUENCE</scope>
</reference>
<dbReference type="OrthoDB" id="6110468at2759"/>
<comment type="caution">
    <text evidence="2">The sequence shown here is derived from an EMBL/GenBank/DDBJ whole genome shotgun (WGS) entry which is preliminary data.</text>
</comment>
<protein>
    <submittedName>
        <fullName evidence="2">Uncharacterized protein</fullName>
    </submittedName>
</protein>
<dbReference type="Proteomes" id="UP000663828">
    <property type="component" value="Unassembled WGS sequence"/>
</dbReference>
<dbReference type="EMBL" id="CAJNOR010001335">
    <property type="protein sequence ID" value="CAF1124016.1"/>
    <property type="molecule type" value="Genomic_DNA"/>
</dbReference>
<dbReference type="Proteomes" id="UP000663852">
    <property type="component" value="Unassembled WGS sequence"/>
</dbReference>
<evidence type="ECO:0000313" key="3">
    <source>
        <dbReference type="EMBL" id="CAF1156474.1"/>
    </source>
</evidence>
<name>A0A814QT72_ADIRI</name>
<dbReference type="EMBL" id="CAJNOJ010000122">
    <property type="protein sequence ID" value="CAF1156474.1"/>
    <property type="molecule type" value="Genomic_DNA"/>
</dbReference>
<accession>A0A814QT72</accession>
<gene>
    <name evidence="3" type="ORF">EDS130_LOCUS22898</name>
    <name evidence="2" type="ORF">XAT740_LOCUS19539</name>
</gene>
<proteinExistence type="predicted"/>
<organism evidence="2 4">
    <name type="scientific">Adineta ricciae</name>
    <name type="common">Rotifer</name>
    <dbReference type="NCBI Taxonomy" id="249248"/>
    <lineage>
        <taxon>Eukaryota</taxon>
        <taxon>Metazoa</taxon>
        <taxon>Spiralia</taxon>
        <taxon>Gnathifera</taxon>
        <taxon>Rotifera</taxon>
        <taxon>Eurotatoria</taxon>
        <taxon>Bdelloidea</taxon>
        <taxon>Adinetida</taxon>
        <taxon>Adinetidae</taxon>
        <taxon>Adineta</taxon>
    </lineage>
</organism>
<evidence type="ECO:0000256" key="1">
    <source>
        <dbReference type="SAM" id="MobiDB-lite"/>
    </source>
</evidence>